<feature type="compositionally biased region" description="Basic and acidic residues" evidence="11">
    <location>
        <begin position="483"/>
        <end position="498"/>
    </location>
</feature>
<keyword evidence="7 10" id="KW-0067">ATP-binding</keyword>
<dbReference type="PANTHER" id="PTHR43671:SF98">
    <property type="entry name" value="SERINE_THREONINE-PROTEIN KINASE NEK11"/>
    <property type="match status" value="1"/>
</dbReference>
<keyword evidence="6" id="KW-0418">Kinase</keyword>
<dbReference type="PROSITE" id="PS50011">
    <property type="entry name" value="PROTEIN_KINASE_DOM"/>
    <property type="match status" value="1"/>
</dbReference>
<dbReference type="SMART" id="SM00220">
    <property type="entry name" value="S_TKc"/>
    <property type="match status" value="1"/>
</dbReference>
<dbReference type="InterPro" id="IPR017441">
    <property type="entry name" value="Protein_kinase_ATP_BS"/>
</dbReference>
<keyword evidence="4" id="KW-0808">Transferase</keyword>
<sequence>MDLTKVGKWQIQDGSVLNTREVFAKIIFNEIDSSQLCRSETSKDWYPIQTVFYVIHRYGILKELGSGAFGNVYLAFEARKRGDKQGRLVAIKKPTQSVLKQYAKESGKHNDEVWARMAIGQAFSQEALLTARLAMSPNVVKVLDHNVTVPYVVLEFCNGGTLAERLSLPYDAPSAISWATEIARALSAAHNLQPDNLVHRDLKPQNVLLHNNHAKVSDFGTSKMAYQAQSLRSLEGGYTPKYAAPEVLDGKAYPSTDIWSFGVILYQMLSGRAPFEGEGMVQLMKKITCDSPTPVSTVAKLQVDSSIHHLIDRCLTKDPHQRPTAEECVQILQKNSATPSTVNIVSKKETVGNTKTKIRQPLRHSRTRTRNISPAPRRKPTKPQPNNSYAAMMIFCVLSVGAFIFFLTYIATNSHESIDVTTDDKIDNTKKTVPNKPTDKPDSKLENTHSTKTQKTVEEPNKPKKTDNTDSKLENTPSTKTKTVVEKPQKTEKPESKPENTPSTKTKTGKSETESSQSDTSNKTVINKPDVNKPINKPKPDNGKNRQILLHEKSFAKQVIVKDRKPQEIYSYSANLEKWDVDKIDIVFEVEFQFTNRNGTPIHQFWSLKVGDQHVHEYGHLYEKDRGPYNRKEVVRATIPKKDQLKITLVHYVISGIFYMNVSAGKISILTHSNADIDIPNKKVVEENKPQDDKRESNKQQKIKAQKWKKWQQQMQKDFDYALTIHKKRNSSTKKKQWKKFVEKYQVHNNPFSDEDQQLLQKAKEYLSKLNTSRKDKFSGFTYKGKKTYKCKGIKYNVARYKHNKTGMMFVLVPGGTFKMGSEYNREKYPEETPVHTVTLKSFLIAQTEVTQPAWLKVMKSKPWRGKPYAKEGKSYPASHISWYDANEFCQKSGLELPTEAQWEYACRAGSSSNFYWGESADFNYLWFYENAEAKGSMHAQPVGYRLPNAFGLFDMSGNLLEWCLDYYDGNYYQRSPQVNPLESAKGGNHVYRGGWWSANSDSCRSSMRSGKYPSTQRAAGFGFRPCKNID</sequence>
<feature type="region of interest" description="Disordered" evidence="11">
    <location>
        <begin position="686"/>
        <end position="705"/>
    </location>
</feature>
<organism evidence="14 15">
    <name type="scientific">Uabimicrobium amorphum</name>
    <dbReference type="NCBI Taxonomy" id="2596890"/>
    <lineage>
        <taxon>Bacteria</taxon>
        <taxon>Pseudomonadati</taxon>
        <taxon>Planctomycetota</taxon>
        <taxon>Candidatus Uabimicrobiia</taxon>
        <taxon>Candidatus Uabimicrobiales</taxon>
        <taxon>Candidatus Uabimicrobiaceae</taxon>
        <taxon>Candidatus Uabimicrobium</taxon>
    </lineage>
</organism>
<keyword evidence="15" id="KW-1185">Reference proteome</keyword>
<protein>
    <recommendedName>
        <fullName evidence="2">non-specific serine/threonine protein kinase</fullName>
        <ecNumber evidence="2">2.7.11.1</ecNumber>
    </recommendedName>
</protein>
<dbReference type="EC" id="2.7.11.1" evidence="2"/>
<evidence type="ECO:0000256" key="10">
    <source>
        <dbReference type="PROSITE-ProRule" id="PRU10141"/>
    </source>
</evidence>
<evidence type="ECO:0000256" key="9">
    <source>
        <dbReference type="ARBA" id="ARBA00048679"/>
    </source>
</evidence>
<keyword evidence="12" id="KW-0472">Membrane</keyword>
<comment type="catalytic activity">
    <reaction evidence="8">
        <text>L-threonyl-[protein] + ATP = O-phospho-L-threonyl-[protein] + ADP + H(+)</text>
        <dbReference type="Rhea" id="RHEA:46608"/>
        <dbReference type="Rhea" id="RHEA-COMP:11060"/>
        <dbReference type="Rhea" id="RHEA-COMP:11605"/>
        <dbReference type="ChEBI" id="CHEBI:15378"/>
        <dbReference type="ChEBI" id="CHEBI:30013"/>
        <dbReference type="ChEBI" id="CHEBI:30616"/>
        <dbReference type="ChEBI" id="CHEBI:61977"/>
        <dbReference type="ChEBI" id="CHEBI:456216"/>
        <dbReference type="EC" id="2.7.11.1"/>
    </reaction>
</comment>
<dbReference type="EMBL" id="AP019860">
    <property type="protein sequence ID" value="BBM85331.1"/>
    <property type="molecule type" value="Genomic_DNA"/>
</dbReference>
<dbReference type="OrthoDB" id="9812426at2"/>
<dbReference type="Pfam" id="PF00069">
    <property type="entry name" value="Pkinase"/>
    <property type="match status" value="1"/>
</dbReference>
<keyword evidence="12" id="KW-1133">Transmembrane helix</keyword>
<dbReference type="PANTHER" id="PTHR43671">
    <property type="entry name" value="SERINE/THREONINE-PROTEIN KINASE NEK"/>
    <property type="match status" value="1"/>
</dbReference>
<dbReference type="RefSeq" id="WP_151969440.1">
    <property type="nucleotide sequence ID" value="NZ_AP019860.1"/>
</dbReference>
<evidence type="ECO:0000256" key="12">
    <source>
        <dbReference type="SAM" id="Phobius"/>
    </source>
</evidence>
<dbReference type="PROSITE" id="PS00107">
    <property type="entry name" value="PROTEIN_KINASE_ATP"/>
    <property type="match status" value="1"/>
</dbReference>
<evidence type="ECO:0000256" key="8">
    <source>
        <dbReference type="ARBA" id="ARBA00047899"/>
    </source>
</evidence>
<accession>A0A5S9IQ02</accession>
<dbReference type="Proteomes" id="UP000326354">
    <property type="component" value="Chromosome"/>
</dbReference>
<evidence type="ECO:0000259" key="13">
    <source>
        <dbReference type="PROSITE" id="PS50011"/>
    </source>
</evidence>
<dbReference type="CDD" id="cd14014">
    <property type="entry name" value="STKc_PknB_like"/>
    <property type="match status" value="1"/>
</dbReference>
<comment type="similarity">
    <text evidence="1">Belongs to the protein kinase superfamily. NEK Ser/Thr protein kinase family. NIMA subfamily.</text>
</comment>
<dbReference type="SUPFAM" id="SSF56112">
    <property type="entry name" value="Protein kinase-like (PK-like)"/>
    <property type="match status" value="1"/>
</dbReference>
<dbReference type="KEGG" id="uam:UABAM_03697"/>
<keyword evidence="3" id="KW-0723">Serine/threonine-protein kinase</keyword>
<dbReference type="AlphaFoldDB" id="A0A5S9IQ02"/>
<reference evidence="14 15" key="1">
    <citation type="submission" date="2019-08" db="EMBL/GenBank/DDBJ databases">
        <title>Complete genome sequence of Candidatus Uab amorphum.</title>
        <authorList>
            <person name="Shiratori T."/>
            <person name="Suzuki S."/>
            <person name="Kakizawa Y."/>
            <person name="Ishida K."/>
        </authorList>
    </citation>
    <scope>NUCLEOTIDE SEQUENCE [LARGE SCALE GENOMIC DNA]</scope>
    <source>
        <strain evidence="14 15">SRT547</strain>
    </source>
</reference>
<dbReference type="SUPFAM" id="SSF56436">
    <property type="entry name" value="C-type lectin-like"/>
    <property type="match status" value="1"/>
</dbReference>
<evidence type="ECO:0000313" key="14">
    <source>
        <dbReference type="EMBL" id="BBM85331.1"/>
    </source>
</evidence>
<dbReference type="InterPro" id="IPR050660">
    <property type="entry name" value="NEK_Ser/Thr_kinase"/>
</dbReference>
<dbReference type="InterPro" id="IPR016187">
    <property type="entry name" value="CTDL_fold"/>
</dbReference>
<evidence type="ECO:0000256" key="3">
    <source>
        <dbReference type="ARBA" id="ARBA00022527"/>
    </source>
</evidence>
<dbReference type="GO" id="GO:0005524">
    <property type="term" value="F:ATP binding"/>
    <property type="evidence" value="ECO:0007669"/>
    <property type="project" value="UniProtKB-UniRule"/>
</dbReference>
<evidence type="ECO:0000256" key="4">
    <source>
        <dbReference type="ARBA" id="ARBA00022679"/>
    </source>
</evidence>
<feature type="binding site" evidence="10">
    <location>
        <position position="93"/>
    </location>
    <ligand>
        <name>ATP</name>
        <dbReference type="ChEBI" id="CHEBI:30616"/>
    </ligand>
</feature>
<evidence type="ECO:0000256" key="2">
    <source>
        <dbReference type="ARBA" id="ARBA00012513"/>
    </source>
</evidence>
<feature type="compositionally biased region" description="Basic residues" evidence="11">
    <location>
        <begin position="356"/>
        <end position="369"/>
    </location>
</feature>
<proteinExistence type="inferred from homology"/>
<dbReference type="InterPro" id="IPR008271">
    <property type="entry name" value="Ser/Thr_kinase_AS"/>
</dbReference>
<keyword evidence="5 10" id="KW-0547">Nucleotide-binding</keyword>
<evidence type="ECO:0000256" key="11">
    <source>
        <dbReference type="SAM" id="MobiDB-lite"/>
    </source>
</evidence>
<feature type="compositionally biased region" description="Basic and acidic residues" evidence="11">
    <location>
        <begin position="686"/>
        <end position="699"/>
    </location>
</feature>
<dbReference type="Gene3D" id="3.90.1580.10">
    <property type="entry name" value="paralog of FGE (formylglycine-generating enzyme)"/>
    <property type="match status" value="1"/>
</dbReference>
<name>A0A5S9IQ02_UABAM</name>
<feature type="compositionally biased region" description="Basic and acidic residues" evidence="11">
    <location>
        <begin position="437"/>
        <end position="473"/>
    </location>
</feature>
<dbReference type="GO" id="GO:0004674">
    <property type="term" value="F:protein serine/threonine kinase activity"/>
    <property type="evidence" value="ECO:0007669"/>
    <property type="project" value="UniProtKB-KW"/>
</dbReference>
<feature type="transmembrane region" description="Helical" evidence="12">
    <location>
        <begin position="389"/>
        <end position="411"/>
    </location>
</feature>
<dbReference type="PROSITE" id="PS00108">
    <property type="entry name" value="PROTEIN_KINASE_ST"/>
    <property type="match status" value="1"/>
</dbReference>
<evidence type="ECO:0000256" key="5">
    <source>
        <dbReference type="ARBA" id="ARBA00022741"/>
    </source>
</evidence>
<dbReference type="Pfam" id="PF03781">
    <property type="entry name" value="FGE-sulfatase"/>
    <property type="match status" value="1"/>
</dbReference>
<evidence type="ECO:0000256" key="1">
    <source>
        <dbReference type="ARBA" id="ARBA00010886"/>
    </source>
</evidence>
<evidence type="ECO:0000256" key="7">
    <source>
        <dbReference type="ARBA" id="ARBA00022840"/>
    </source>
</evidence>
<dbReference type="InterPro" id="IPR000719">
    <property type="entry name" value="Prot_kinase_dom"/>
</dbReference>
<evidence type="ECO:0000313" key="15">
    <source>
        <dbReference type="Proteomes" id="UP000326354"/>
    </source>
</evidence>
<evidence type="ECO:0000256" key="6">
    <source>
        <dbReference type="ARBA" id="ARBA00022777"/>
    </source>
</evidence>
<keyword evidence="12" id="KW-0812">Transmembrane</keyword>
<feature type="region of interest" description="Disordered" evidence="11">
    <location>
        <begin position="343"/>
        <end position="386"/>
    </location>
</feature>
<dbReference type="InterPro" id="IPR005532">
    <property type="entry name" value="SUMF_dom"/>
</dbReference>
<dbReference type="Gene3D" id="1.10.510.10">
    <property type="entry name" value="Transferase(Phosphotransferase) domain 1"/>
    <property type="match status" value="1"/>
</dbReference>
<dbReference type="InterPro" id="IPR011009">
    <property type="entry name" value="Kinase-like_dom_sf"/>
</dbReference>
<dbReference type="InterPro" id="IPR042095">
    <property type="entry name" value="SUMF_sf"/>
</dbReference>
<comment type="catalytic activity">
    <reaction evidence="9">
        <text>L-seryl-[protein] + ATP = O-phospho-L-seryl-[protein] + ADP + H(+)</text>
        <dbReference type="Rhea" id="RHEA:17989"/>
        <dbReference type="Rhea" id="RHEA-COMP:9863"/>
        <dbReference type="Rhea" id="RHEA-COMP:11604"/>
        <dbReference type="ChEBI" id="CHEBI:15378"/>
        <dbReference type="ChEBI" id="CHEBI:29999"/>
        <dbReference type="ChEBI" id="CHEBI:30616"/>
        <dbReference type="ChEBI" id="CHEBI:83421"/>
        <dbReference type="ChEBI" id="CHEBI:456216"/>
        <dbReference type="EC" id="2.7.11.1"/>
    </reaction>
</comment>
<gene>
    <name evidence="14" type="ORF">UABAM_03697</name>
</gene>
<feature type="domain" description="Protein kinase" evidence="13">
    <location>
        <begin position="58"/>
        <end position="338"/>
    </location>
</feature>
<feature type="region of interest" description="Disordered" evidence="11">
    <location>
        <begin position="426"/>
        <end position="545"/>
    </location>
</feature>